<dbReference type="RefSeq" id="WP_127163786.1">
    <property type="nucleotide sequence ID" value="NZ_CP029822.1"/>
</dbReference>
<dbReference type="Proteomes" id="UP000273143">
    <property type="component" value="Chromosome"/>
</dbReference>
<dbReference type="Pfam" id="PF08888">
    <property type="entry name" value="HopJ"/>
    <property type="match status" value="1"/>
</dbReference>
<reference evidence="2" key="1">
    <citation type="submission" date="2018-06" db="EMBL/GenBank/DDBJ databases">
        <title>Complete genome of Pseudomonas insecticola strain QZS01.</title>
        <authorList>
            <person name="Wang J."/>
            <person name="Su Q."/>
        </authorList>
    </citation>
    <scope>NUCLEOTIDE SEQUENCE [LARGE SCALE GENOMIC DNA]</scope>
    <source>
        <strain evidence="2">QZS01</strain>
    </source>
</reference>
<sequence>MNIEKFRQQLNSPENKFATTLAFINQYYSFQPTAFNNGEVENEARQNEGSCKVLALAILEGLSDQEALLAFAEHYRSVLMNPLGTDHQNIRSLQKNGLSKVSFVKFPLIKLNG</sequence>
<dbReference type="Gene3D" id="3.20.160.10">
    <property type="entry name" value="vpa0580 domain like"/>
    <property type="match status" value="1"/>
</dbReference>
<keyword evidence="2" id="KW-1185">Reference proteome</keyword>
<dbReference type="InterPro" id="IPR014984">
    <property type="entry name" value="HopJ"/>
</dbReference>
<dbReference type="InterPro" id="IPR038604">
    <property type="entry name" value="HopJ_sf"/>
</dbReference>
<gene>
    <name evidence="1" type="ORF">DM558_09685</name>
</gene>
<name>A0A3S9XF69_9GAMM</name>
<accession>A0A3S9XF69</accession>
<proteinExistence type="predicted"/>
<dbReference type="KEGG" id="emo:DM558_09685"/>
<protein>
    <submittedName>
        <fullName evidence="1">HopJ type III effector protein</fullName>
    </submittedName>
</protein>
<dbReference type="EMBL" id="CP029822">
    <property type="protein sequence ID" value="AZS51030.1"/>
    <property type="molecule type" value="Genomic_DNA"/>
</dbReference>
<dbReference type="AlphaFoldDB" id="A0A3S9XF69"/>
<evidence type="ECO:0000313" key="1">
    <source>
        <dbReference type="EMBL" id="AZS51030.1"/>
    </source>
</evidence>
<evidence type="ECO:0000313" key="2">
    <source>
        <dbReference type="Proteomes" id="UP000273143"/>
    </source>
</evidence>
<organism evidence="1 2">
    <name type="scientific">Entomomonas moraniae</name>
    <dbReference type="NCBI Taxonomy" id="2213226"/>
    <lineage>
        <taxon>Bacteria</taxon>
        <taxon>Pseudomonadati</taxon>
        <taxon>Pseudomonadota</taxon>
        <taxon>Gammaproteobacteria</taxon>
        <taxon>Pseudomonadales</taxon>
        <taxon>Pseudomonadaceae</taxon>
        <taxon>Entomomonas</taxon>
    </lineage>
</organism>